<keyword evidence="1" id="KW-0812">Transmembrane</keyword>
<feature type="transmembrane region" description="Helical" evidence="1">
    <location>
        <begin position="20"/>
        <end position="38"/>
    </location>
</feature>
<evidence type="ECO:0000313" key="2">
    <source>
        <dbReference type="EMBL" id="PWE87219.1"/>
    </source>
</evidence>
<organism evidence="2 3">
    <name type="scientific">Eubacterium ramulus</name>
    <dbReference type="NCBI Taxonomy" id="39490"/>
    <lineage>
        <taxon>Bacteria</taxon>
        <taxon>Bacillati</taxon>
        <taxon>Bacillota</taxon>
        <taxon>Clostridia</taxon>
        <taxon>Eubacteriales</taxon>
        <taxon>Eubacteriaceae</taxon>
        <taxon>Eubacterium</taxon>
    </lineage>
</organism>
<accession>A0A2V1JSU4</accession>
<gene>
    <name evidence="2" type="ORF">LG34_05215</name>
</gene>
<keyword evidence="1" id="KW-1133">Transmembrane helix</keyword>
<keyword evidence="3" id="KW-1185">Reference proteome</keyword>
<evidence type="ECO:0000256" key="1">
    <source>
        <dbReference type="SAM" id="Phobius"/>
    </source>
</evidence>
<dbReference type="Proteomes" id="UP000245288">
    <property type="component" value="Unassembled WGS sequence"/>
</dbReference>
<protein>
    <submittedName>
        <fullName evidence="2">Uncharacterized protein</fullName>
    </submittedName>
</protein>
<dbReference type="RefSeq" id="WP_109215119.1">
    <property type="nucleotide sequence ID" value="NZ_CABMEW010000001.1"/>
</dbReference>
<evidence type="ECO:0000313" key="3">
    <source>
        <dbReference type="Proteomes" id="UP000245288"/>
    </source>
</evidence>
<proteinExistence type="predicted"/>
<sequence>MDRLIHFAEMIYTQHTTELILGILGCIVVLMIINLAGVRRCRKQIIRLTEKSKDVMKIAMSQRATDSGRDREKYIRKEPETSAKRGHAVTKSEEELFGSVIQEMFP</sequence>
<name>A0A2V1JSU4_EUBRA</name>
<comment type="caution">
    <text evidence="2">The sequence shown here is derived from an EMBL/GenBank/DDBJ whole genome shotgun (WGS) entry which is preliminary data.</text>
</comment>
<dbReference type="AlphaFoldDB" id="A0A2V1JSU4"/>
<reference evidence="2 3" key="1">
    <citation type="submission" date="2014-09" db="EMBL/GenBank/DDBJ databases">
        <title>Butyrate-producing bacteria isolated from human gut.</title>
        <authorList>
            <person name="Zhang Q."/>
            <person name="Zhao L."/>
        </authorList>
    </citation>
    <scope>NUCLEOTIDE SEQUENCE [LARGE SCALE GENOMIC DNA]</scope>
    <source>
        <strain evidence="2 3">21</strain>
    </source>
</reference>
<dbReference type="EMBL" id="JRFU01000054">
    <property type="protein sequence ID" value="PWE87219.1"/>
    <property type="molecule type" value="Genomic_DNA"/>
</dbReference>
<keyword evidence="1" id="KW-0472">Membrane</keyword>
<dbReference type="OrthoDB" id="10009432at2"/>